<feature type="region of interest" description="Disordered" evidence="1">
    <location>
        <begin position="31"/>
        <end position="116"/>
    </location>
</feature>
<dbReference type="AlphaFoldDB" id="A0A7J6DBT5"/>
<keyword evidence="3" id="KW-1185">Reference proteome</keyword>
<feature type="compositionally biased region" description="Basic and acidic residues" evidence="1">
    <location>
        <begin position="70"/>
        <end position="101"/>
    </location>
</feature>
<reference evidence="2 3" key="1">
    <citation type="submission" date="2020-04" db="EMBL/GenBank/DDBJ databases">
        <title>Chromosome-level genome assembly of a cyprinid fish Onychostoma macrolepis by integration of Nanopore Sequencing, Bionano and Hi-C technology.</title>
        <authorList>
            <person name="Wang D."/>
        </authorList>
    </citation>
    <scope>NUCLEOTIDE SEQUENCE [LARGE SCALE GENOMIC DNA]</scope>
    <source>
        <strain evidence="2">SWU-2019</strain>
        <tissue evidence="2">Muscle</tissue>
    </source>
</reference>
<evidence type="ECO:0000313" key="3">
    <source>
        <dbReference type="Proteomes" id="UP000579812"/>
    </source>
</evidence>
<protein>
    <submittedName>
        <fullName evidence="2">Uncharacterized protein</fullName>
    </submittedName>
</protein>
<dbReference type="Proteomes" id="UP000579812">
    <property type="component" value="Unassembled WGS sequence"/>
</dbReference>
<organism evidence="2 3">
    <name type="scientific">Onychostoma macrolepis</name>
    <dbReference type="NCBI Taxonomy" id="369639"/>
    <lineage>
        <taxon>Eukaryota</taxon>
        <taxon>Metazoa</taxon>
        <taxon>Chordata</taxon>
        <taxon>Craniata</taxon>
        <taxon>Vertebrata</taxon>
        <taxon>Euteleostomi</taxon>
        <taxon>Actinopterygii</taxon>
        <taxon>Neopterygii</taxon>
        <taxon>Teleostei</taxon>
        <taxon>Ostariophysi</taxon>
        <taxon>Cypriniformes</taxon>
        <taxon>Cyprinidae</taxon>
        <taxon>Acrossocheilinae</taxon>
        <taxon>Onychostoma</taxon>
    </lineage>
</organism>
<comment type="caution">
    <text evidence="2">The sequence shown here is derived from an EMBL/GenBank/DDBJ whole genome shotgun (WGS) entry which is preliminary data.</text>
</comment>
<name>A0A7J6DBT5_9TELE</name>
<evidence type="ECO:0000313" key="2">
    <source>
        <dbReference type="EMBL" id="KAF4116710.1"/>
    </source>
</evidence>
<dbReference type="EMBL" id="JAAMOB010000003">
    <property type="protein sequence ID" value="KAF4116710.1"/>
    <property type="molecule type" value="Genomic_DNA"/>
</dbReference>
<gene>
    <name evidence="2" type="ORF">G5714_004199</name>
</gene>
<sequence length="116" mass="12440">MEVVARTRLLPLIPGRCRLQLVPARWAKFRPVRLPSPPPIAGMERQPWATPPNPPFNGNAAKKNGNAAEKNGEPAEKDGNPTEKNGEPAEKNGEPAEKYGKPADGSLCPLRNSGGV</sequence>
<evidence type="ECO:0000256" key="1">
    <source>
        <dbReference type="SAM" id="MobiDB-lite"/>
    </source>
</evidence>
<feature type="compositionally biased region" description="Low complexity" evidence="1">
    <location>
        <begin position="57"/>
        <end position="69"/>
    </location>
</feature>
<proteinExistence type="predicted"/>
<accession>A0A7J6DBT5</accession>